<evidence type="ECO:0000259" key="1">
    <source>
        <dbReference type="Pfam" id="PF07364"/>
    </source>
</evidence>
<protein>
    <recommendedName>
        <fullName evidence="1">Microcystin LR degradation protein MlrC N-terminal domain-containing protein</fullName>
    </recommendedName>
</protein>
<comment type="caution">
    <text evidence="2">The sequence shown here is derived from an EMBL/GenBank/DDBJ whole genome shotgun (WGS) entry which is preliminary data.</text>
</comment>
<proteinExistence type="predicted"/>
<dbReference type="EMBL" id="BARS01039860">
    <property type="protein sequence ID" value="GAG23796.1"/>
    <property type="molecule type" value="Genomic_DNA"/>
</dbReference>
<dbReference type="InterPro" id="IPR015995">
    <property type="entry name" value="MlrC_N"/>
</dbReference>
<dbReference type="AlphaFoldDB" id="X0XFQ7"/>
<feature type="non-terminal residue" evidence="2">
    <location>
        <position position="1"/>
    </location>
</feature>
<feature type="domain" description="Microcystin LR degradation protein MlrC N-terminal" evidence="1">
    <location>
        <begin position="1"/>
        <end position="254"/>
    </location>
</feature>
<name>X0XFQ7_9ZZZZ</name>
<sequence>IIAQYRGSHHIVDGYLAGAEQFGYTAVPLYMANAAPMGPLTSDTFETLVSEMLEAIRSAGHLDGLFLAIHGAMVSQEYPDGDGEICARVRQLLGHDIPIMTTPDIHGNISQKMIDNTTATIVYRMNPHLDTRERGLETAGLMARTLRSEINPVQALEMPPMVINILKQHTCEEPANRLIQDAEAAMKRPRILTAGVALGYQYADVEEMGASFIAVADGDLQAARDAACWMAKRAWARREEFVGNAVSPDEALRE</sequence>
<evidence type="ECO:0000313" key="2">
    <source>
        <dbReference type="EMBL" id="GAG23796.1"/>
    </source>
</evidence>
<gene>
    <name evidence="2" type="ORF">S01H1_60841</name>
</gene>
<organism evidence="2">
    <name type="scientific">marine sediment metagenome</name>
    <dbReference type="NCBI Taxonomy" id="412755"/>
    <lineage>
        <taxon>unclassified sequences</taxon>
        <taxon>metagenomes</taxon>
        <taxon>ecological metagenomes</taxon>
    </lineage>
</organism>
<accession>X0XFQ7</accession>
<reference evidence="2" key="1">
    <citation type="journal article" date="2014" name="Front. Microbiol.">
        <title>High frequency of phylogenetically diverse reductive dehalogenase-homologous genes in deep subseafloor sedimentary metagenomes.</title>
        <authorList>
            <person name="Kawai M."/>
            <person name="Futagami T."/>
            <person name="Toyoda A."/>
            <person name="Takaki Y."/>
            <person name="Nishi S."/>
            <person name="Hori S."/>
            <person name="Arai W."/>
            <person name="Tsubouchi T."/>
            <person name="Morono Y."/>
            <person name="Uchiyama I."/>
            <person name="Ito T."/>
            <person name="Fujiyama A."/>
            <person name="Inagaki F."/>
            <person name="Takami H."/>
        </authorList>
    </citation>
    <scope>NUCLEOTIDE SEQUENCE</scope>
    <source>
        <strain evidence="2">Expedition CK06-06</strain>
    </source>
</reference>
<feature type="non-terminal residue" evidence="2">
    <location>
        <position position="254"/>
    </location>
</feature>
<dbReference type="Pfam" id="PF07364">
    <property type="entry name" value="DUF1485"/>
    <property type="match status" value="1"/>
</dbReference>